<dbReference type="PANTHER" id="PTHR43026">
    <property type="entry name" value="2-HYDROXYACID DEHYDROGENASE HOMOLOG 1-RELATED"/>
    <property type="match status" value="1"/>
</dbReference>
<dbReference type="InterPro" id="IPR029752">
    <property type="entry name" value="D-isomer_DH_CS1"/>
</dbReference>
<dbReference type="SUPFAM" id="SSF51735">
    <property type="entry name" value="NAD(P)-binding Rossmann-fold domains"/>
    <property type="match status" value="1"/>
</dbReference>
<comment type="catalytic activity">
    <reaction evidence="6">
        <text>(R)-lactate + NAD(+) = pyruvate + NADH + H(+)</text>
        <dbReference type="Rhea" id="RHEA:16369"/>
        <dbReference type="ChEBI" id="CHEBI:15361"/>
        <dbReference type="ChEBI" id="CHEBI:15378"/>
        <dbReference type="ChEBI" id="CHEBI:16004"/>
        <dbReference type="ChEBI" id="CHEBI:57540"/>
        <dbReference type="ChEBI" id="CHEBI:57945"/>
        <dbReference type="EC" id="1.1.1.28"/>
    </reaction>
</comment>
<evidence type="ECO:0000256" key="3">
    <source>
        <dbReference type="ARBA" id="ARBA00014095"/>
    </source>
</evidence>
<dbReference type="InterPro" id="IPR006140">
    <property type="entry name" value="D-isomer_DH_NAD-bd"/>
</dbReference>
<reference evidence="10 11" key="1">
    <citation type="submission" date="2020-10" db="EMBL/GenBank/DDBJ databases">
        <title>Mouse Oral microbiota.</title>
        <authorList>
            <person name="Joseph S."/>
            <person name="Aduse-Opoku J."/>
        </authorList>
    </citation>
    <scope>NUCLEOTIDE SEQUENCE [LARGE SCALE GENOMIC DNA]</scope>
    <source>
        <strain evidence="10 11">19428wE5_W307</strain>
    </source>
</reference>
<organism evidence="10 11">
    <name type="scientific">Jeotgalicoccus nanhaiensis</name>
    <dbReference type="NCBI Taxonomy" id="568603"/>
    <lineage>
        <taxon>Bacteria</taxon>
        <taxon>Bacillati</taxon>
        <taxon>Bacillota</taxon>
        <taxon>Bacilli</taxon>
        <taxon>Bacillales</taxon>
        <taxon>Staphylococcaceae</taxon>
        <taxon>Jeotgalicoccus</taxon>
    </lineage>
</organism>
<evidence type="ECO:0000256" key="2">
    <source>
        <dbReference type="ARBA" id="ARBA00012969"/>
    </source>
</evidence>
<name>A0ABR9XXP9_9STAP</name>
<dbReference type="InterPro" id="IPR036291">
    <property type="entry name" value="NAD(P)-bd_dom_sf"/>
</dbReference>
<dbReference type="InterPro" id="IPR006139">
    <property type="entry name" value="D-isomer_2_OHA_DH_cat_dom"/>
</dbReference>
<comment type="similarity">
    <text evidence="1 7">Belongs to the D-isomer specific 2-hydroxyacid dehydrogenase family.</text>
</comment>
<evidence type="ECO:0000256" key="4">
    <source>
        <dbReference type="ARBA" id="ARBA00023027"/>
    </source>
</evidence>
<evidence type="ECO:0000256" key="5">
    <source>
        <dbReference type="ARBA" id="ARBA00030947"/>
    </source>
</evidence>
<keyword evidence="7" id="KW-0560">Oxidoreductase</keyword>
<keyword evidence="11" id="KW-1185">Reference proteome</keyword>
<dbReference type="PANTHER" id="PTHR43026:SF1">
    <property type="entry name" value="2-HYDROXYACID DEHYDROGENASE HOMOLOG 1-RELATED"/>
    <property type="match status" value="1"/>
</dbReference>
<protein>
    <recommendedName>
        <fullName evidence="3">D-lactate dehydrogenase</fullName>
        <ecNumber evidence="2">1.1.1.28</ecNumber>
    </recommendedName>
    <alternativeName>
        <fullName evidence="5">D-specific 2-hydroxyacid dehydrogenase</fullName>
    </alternativeName>
</protein>
<evidence type="ECO:0000256" key="6">
    <source>
        <dbReference type="ARBA" id="ARBA00049040"/>
    </source>
</evidence>
<evidence type="ECO:0000313" key="10">
    <source>
        <dbReference type="EMBL" id="MBF0753485.1"/>
    </source>
</evidence>
<dbReference type="EMBL" id="JADGLW010000002">
    <property type="protein sequence ID" value="MBF0753485.1"/>
    <property type="molecule type" value="Genomic_DNA"/>
</dbReference>
<evidence type="ECO:0000313" key="11">
    <source>
        <dbReference type="Proteomes" id="UP000647980"/>
    </source>
</evidence>
<evidence type="ECO:0000256" key="7">
    <source>
        <dbReference type="RuleBase" id="RU003719"/>
    </source>
</evidence>
<dbReference type="Pfam" id="PF00389">
    <property type="entry name" value="2-Hacid_dh"/>
    <property type="match status" value="1"/>
</dbReference>
<proteinExistence type="inferred from homology"/>
<evidence type="ECO:0000256" key="1">
    <source>
        <dbReference type="ARBA" id="ARBA00005854"/>
    </source>
</evidence>
<sequence length="330" mass="36938">MKIICYGVRPNEVEYFKHLNKYNYDLTLIEDLLTDENIQTAQGHDAVLLRANCSAHADNLKYMKDCGIDYVFTRTVGFSHIDLEAAKALDIKVAHVPRYSPNAIAELSVTLAMNLLRNVPFTLERTSRHDMRVDPEMFSREIRNCTVGVYGTGKIGLTEAKLFKGLGARVIGYDIFESEAAKEVVDFVELDELLRESDIVSLHIPHIPEENDEMVNETFISKMKNNAILINTARGELQSNAAIVKAIKEQQLGGFGTDVLPNEAEVFFKKFSEENPIPDASAADLIDLYPRVLVTPHIGSNTDEALANMIETSFQNFKDVLETGHSDNLV</sequence>
<comment type="caution">
    <text evidence="10">The sequence shown here is derived from an EMBL/GenBank/DDBJ whole genome shotgun (WGS) entry which is preliminary data.</text>
</comment>
<dbReference type="InterPro" id="IPR058205">
    <property type="entry name" value="D-LDH-like"/>
</dbReference>
<evidence type="ECO:0000259" key="9">
    <source>
        <dbReference type="Pfam" id="PF02826"/>
    </source>
</evidence>
<accession>A0ABR9XXP9</accession>
<dbReference type="Proteomes" id="UP000647980">
    <property type="component" value="Unassembled WGS sequence"/>
</dbReference>
<feature type="domain" description="D-isomer specific 2-hydroxyacid dehydrogenase catalytic" evidence="8">
    <location>
        <begin position="7"/>
        <end position="330"/>
    </location>
</feature>
<feature type="domain" description="D-isomer specific 2-hydroxyacid dehydrogenase NAD-binding" evidence="9">
    <location>
        <begin position="110"/>
        <end position="299"/>
    </location>
</feature>
<dbReference type="SUPFAM" id="SSF52283">
    <property type="entry name" value="Formate/glycerate dehydrogenase catalytic domain-like"/>
    <property type="match status" value="1"/>
</dbReference>
<dbReference type="Pfam" id="PF02826">
    <property type="entry name" value="2-Hacid_dh_C"/>
    <property type="match status" value="1"/>
</dbReference>
<dbReference type="EC" id="1.1.1.28" evidence="2"/>
<dbReference type="CDD" id="cd12184">
    <property type="entry name" value="HGDH_like"/>
    <property type="match status" value="1"/>
</dbReference>
<dbReference type="Gene3D" id="3.40.50.720">
    <property type="entry name" value="NAD(P)-binding Rossmann-like Domain"/>
    <property type="match status" value="2"/>
</dbReference>
<keyword evidence="4" id="KW-0520">NAD</keyword>
<dbReference type="PROSITE" id="PS00065">
    <property type="entry name" value="D_2_HYDROXYACID_DH_1"/>
    <property type="match status" value="1"/>
</dbReference>
<evidence type="ECO:0000259" key="8">
    <source>
        <dbReference type="Pfam" id="PF00389"/>
    </source>
</evidence>
<gene>
    <name evidence="10" type="ORF">IR135_04310</name>
</gene>